<dbReference type="AlphaFoldDB" id="A0AAW1SVJ6"/>
<accession>A0AAW1SVJ6</accession>
<proteinExistence type="predicted"/>
<dbReference type="Proteomes" id="UP001485043">
    <property type="component" value="Unassembled WGS sequence"/>
</dbReference>
<dbReference type="Pfam" id="PF00487">
    <property type="entry name" value="FA_desaturase"/>
    <property type="match status" value="1"/>
</dbReference>
<evidence type="ECO:0000313" key="3">
    <source>
        <dbReference type="EMBL" id="KAK9858461.1"/>
    </source>
</evidence>
<keyword evidence="4" id="KW-1185">Reference proteome</keyword>
<dbReference type="PANTHER" id="PTHR36459">
    <property type="entry name" value="ORF"/>
    <property type="match status" value="1"/>
</dbReference>
<dbReference type="PANTHER" id="PTHR36459:SF1">
    <property type="entry name" value="FATTY ACID DESATURASE DOMAIN-CONTAINING PROTEIN-RELATED"/>
    <property type="match status" value="1"/>
</dbReference>
<feature type="domain" description="Fatty acid desaturase" evidence="2">
    <location>
        <begin position="10"/>
        <end position="181"/>
    </location>
</feature>
<reference evidence="3 4" key="1">
    <citation type="journal article" date="2024" name="Nat. Commun.">
        <title>Phylogenomics reveals the evolutionary origins of lichenization in chlorophyte algae.</title>
        <authorList>
            <person name="Puginier C."/>
            <person name="Libourel C."/>
            <person name="Otte J."/>
            <person name="Skaloud P."/>
            <person name="Haon M."/>
            <person name="Grisel S."/>
            <person name="Petersen M."/>
            <person name="Berrin J.G."/>
            <person name="Delaux P.M."/>
            <person name="Dal Grande F."/>
            <person name="Keller J."/>
        </authorList>
    </citation>
    <scope>NUCLEOTIDE SEQUENCE [LARGE SCALE GENOMIC DNA]</scope>
    <source>
        <strain evidence="3 4">SAG 2523</strain>
    </source>
</reference>
<evidence type="ECO:0000259" key="2">
    <source>
        <dbReference type="Pfam" id="PF00487"/>
    </source>
</evidence>
<feature type="transmembrane region" description="Helical" evidence="1">
    <location>
        <begin position="55"/>
        <end position="74"/>
    </location>
</feature>
<feature type="transmembrane region" description="Helical" evidence="1">
    <location>
        <begin position="81"/>
        <end position="100"/>
    </location>
</feature>
<gene>
    <name evidence="3" type="ORF">WJX84_011199</name>
</gene>
<keyword evidence="1" id="KW-0812">Transmembrane</keyword>
<evidence type="ECO:0000313" key="4">
    <source>
        <dbReference type="Proteomes" id="UP001485043"/>
    </source>
</evidence>
<protein>
    <recommendedName>
        <fullName evidence="2">Fatty acid desaturase domain-containing protein</fullName>
    </recommendedName>
</protein>
<feature type="transmembrane region" description="Helical" evidence="1">
    <location>
        <begin position="106"/>
        <end position="125"/>
    </location>
</feature>
<name>A0AAW1SVJ6_9CHLO</name>
<dbReference type="GO" id="GO:0006629">
    <property type="term" value="P:lipid metabolic process"/>
    <property type="evidence" value="ECO:0007669"/>
    <property type="project" value="InterPro"/>
</dbReference>
<dbReference type="InterPro" id="IPR005804">
    <property type="entry name" value="FA_desaturase_dom"/>
</dbReference>
<comment type="caution">
    <text evidence="3">The sequence shown here is derived from an EMBL/GenBank/DDBJ whole genome shotgun (WGS) entry which is preliminary data.</text>
</comment>
<keyword evidence="1" id="KW-0472">Membrane</keyword>
<keyword evidence="1" id="KW-1133">Transmembrane helix</keyword>
<evidence type="ECO:0000256" key="1">
    <source>
        <dbReference type="SAM" id="Phobius"/>
    </source>
</evidence>
<sequence length="247" mass="28491">MLAPLLPTALTPLFGLPIGSYHVHHCLMHHQENNHYPKDVSSTEPYQRDNLGHFLVYWLRFVIAVWCELPAYAWRSGNKRLALRLSLSLVSYWVSTSLLWRLNKAATLWVFIIPFFATSFALMFGNWSQHIFIDQDCPGSAWTSTYNCIGCSDNQKSFNDGYHIIHHLAPGLHWSELPKRFTQTLVDHAEHKALLFEGIGFFDVGLAVFCRHWHVLLKHLLILDPQLDKLPPAEKIRLLKSRLSPVQ</sequence>
<organism evidence="3 4">
    <name type="scientific">Apatococcus fuscideae</name>
    <dbReference type="NCBI Taxonomy" id="2026836"/>
    <lineage>
        <taxon>Eukaryota</taxon>
        <taxon>Viridiplantae</taxon>
        <taxon>Chlorophyta</taxon>
        <taxon>core chlorophytes</taxon>
        <taxon>Trebouxiophyceae</taxon>
        <taxon>Chlorellales</taxon>
        <taxon>Chlorellaceae</taxon>
        <taxon>Apatococcus</taxon>
    </lineage>
</organism>
<dbReference type="EMBL" id="JALJOV010000919">
    <property type="protein sequence ID" value="KAK9858461.1"/>
    <property type="molecule type" value="Genomic_DNA"/>
</dbReference>